<reference evidence="1" key="2">
    <citation type="journal article" date="2024" name="Plant">
        <title>Genomic evolution and insights into agronomic trait innovations of Sesamum species.</title>
        <authorList>
            <person name="Miao H."/>
            <person name="Wang L."/>
            <person name="Qu L."/>
            <person name="Liu H."/>
            <person name="Sun Y."/>
            <person name="Le M."/>
            <person name="Wang Q."/>
            <person name="Wei S."/>
            <person name="Zheng Y."/>
            <person name="Lin W."/>
            <person name="Duan Y."/>
            <person name="Cao H."/>
            <person name="Xiong S."/>
            <person name="Wang X."/>
            <person name="Wei L."/>
            <person name="Li C."/>
            <person name="Ma Q."/>
            <person name="Ju M."/>
            <person name="Zhao R."/>
            <person name="Li G."/>
            <person name="Mu C."/>
            <person name="Tian Q."/>
            <person name="Mei H."/>
            <person name="Zhang T."/>
            <person name="Gao T."/>
            <person name="Zhang H."/>
        </authorList>
    </citation>
    <scope>NUCLEOTIDE SEQUENCE</scope>
    <source>
        <strain evidence="1">KEN8</strain>
    </source>
</reference>
<gene>
    <name evidence="1" type="ORF">Scaly_2766100</name>
</gene>
<name>A0AAW2J0U4_9LAMI</name>
<dbReference type="AlphaFoldDB" id="A0AAW2J0U4"/>
<reference evidence="1" key="1">
    <citation type="submission" date="2020-06" db="EMBL/GenBank/DDBJ databases">
        <authorList>
            <person name="Li T."/>
            <person name="Hu X."/>
            <person name="Zhang T."/>
            <person name="Song X."/>
            <person name="Zhang H."/>
            <person name="Dai N."/>
            <person name="Sheng W."/>
            <person name="Hou X."/>
            <person name="Wei L."/>
        </authorList>
    </citation>
    <scope>NUCLEOTIDE SEQUENCE</scope>
    <source>
        <strain evidence="1">KEN8</strain>
        <tissue evidence="1">Leaf</tissue>
    </source>
</reference>
<proteinExistence type="predicted"/>
<accession>A0AAW2J0U4</accession>
<comment type="caution">
    <text evidence="1">The sequence shown here is derived from an EMBL/GenBank/DDBJ whole genome shotgun (WGS) entry which is preliminary data.</text>
</comment>
<evidence type="ECO:0000313" key="1">
    <source>
        <dbReference type="EMBL" id="KAL0287388.1"/>
    </source>
</evidence>
<organism evidence="1">
    <name type="scientific">Sesamum calycinum</name>
    <dbReference type="NCBI Taxonomy" id="2727403"/>
    <lineage>
        <taxon>Eukaryota</taxon>
        <taxon>Viridiplantae</taxon>
        <taxon>Streptophyta</taxon>
        <taxon>Embryophyta</taxon>
        <taxon>Tracheophyta</taxon>
        <taxon>Spermatophyta</taxon>
        <taxon>Magnoliopsida</taxon>
        <taxon>eudicotyledons</taxon>
        <taxon>Gunneridae</taxon>
        <taxon>Pentapetalae</taxon>
        <taxon>asterids</taxon>
        <taxon>lamiids</taxon>
        <taxon>Lamiales</taxon>
        <taxon>Pedaliaceae</taxon>
        <taxon>Sesamum</taxon>
    </lineage>
</organism>
<protein>
    <submittedName>
        <fullName evidence="1">Uncharacterized protein</fullName>
    </submittedName>
</protein>
<sequence length="168" mass="19154">MATRPIAMAIDLKSLSYLRAHRRSLCHNTDRGHILSWNPPSSLHTPTALDKAYDDHAPWHSDLSPYPKYSLFGFIVAKPMRSPTPWVYPFGLSAFCYDIEIPFNVSVELCIQGMHWKLCYILQEIKSKTFGEIATRAHGIEMSFNCKEDEYLVDINDDDGDDDDDATP</sequence>
<dbReference type="EMBL" id="JACGWM010001824">
    <property type="protein sequence ID" value="KAL0287388.1"/>
    <property type="molecule type" value="Genomic_DNA"/>
</dbReference>